<evidence type="ECO:0000256" key="1">
    <source>
        <dbReference type="ARBA" id="ARBA00004117"/>
    </source>
</evidence>
<comment type="similarity">
    <text evidence="2 4">Belongs to the FliE family.</text>
</comment>
<dbReference type="PANTHER" id="PTHR34653:SF1">
    <property type="entry name" value="FLAGELLAR HOOK-BASAL BODY COMPLEX PROTEIN FLIE"/>
    <property type="match status" value="1"/>
</dbReference>
<comment type="subcellular location">
    <subcellularLocation>
        <location evidence="1 4">Bacterial flagellum basal body</location>
    </subcellularLocation>
</comment>
<keyword evidence="6" id="KW-0282">Flagellum</keyword>
<keyword evidence="6" id="KW-0966">Cell projection</keyword>
<organism evidence="6 7">
    <name type="scientific">Curtobacterium citri</name>
    <dbReference type="NCBI Taxonomy" id="3055139"/>
    <lineage>
        <taxon>Bacteria</taxon>
        <taxon>Bacillati</taxon>
        <taxon>Actinomycetota</taxon>
        <taxon>Actinomycetes</taxon>
        <taxon>Micrococcales</taxon>
        <taxon>Microbacteriaceae</taxon>
        <taxon>Curtobacterium</taxon>
    </lineage>
</organism>
<sequence>MPIDALNGVTTNAMTRAFGGTDVTGTAPSTGTTGTGAATATGDGFASSLTNAVDGLQELQSTSKTLALKAVTGNLDDIHDATIASTRAQVTLELVAAVRNKGVDAFNEIMRMQA</sequence>
<evidence type="ECO:0000256" key="3">
    <source>
        <dbReference type="ARBA" id="ARBA00023143"/>
    </source>
</evidence>
<protein>
    <recommendedName>
        <fullName evidence="4 5">Flagellar hook-basal body complex protein FliE</fullName>
    </recommendedName>
</protein>
<dbReference type="PANTHER" id="PTHR34653">
    <property type="match status" value="1"/>
</dbReference>
<evidence type="ECO:0000313" key="7">
    <source>
        <dbReference type="Proteomes" id="UP001237823"/>
    </source>
</evidence>
<dbReference type="InterPro" id="IPR001624">
    <property type="entry name" value="FliE"/>
</dbReference>
<evidence type="ECO:0000256" key="5">
    <source>
        <dbReference type="NCBIfam" id="TIGR00205"/>
    </source>
</evidence>
<keyword evidence="3 4" id="KW-0975">Bacterial flagellum</keyword>
<evidence type="ECO:0000256" key="2">
    <source>
        <dbReference type="ARBA" id="ARBA00009272"/>
    </source>
</evidence>
<evidence type="ECO:0000256" key="4">
    <source>
        <dbReference type="HAMAP-Rule" id="MF_00724"/>
    </source>
</evidence>
<gene>
    <name evidence="4 6" type="primary">fliE</name>
    <name evidence="6" type="ORF">QUG92_11255</name>
</gene>
<proteinExistence type="inferred from homology"/>
<accession>A0ABT7T7Z7</accession>
<reference evidence="6 7" key="1">
    <citation type="submission" date="2023-06" db="EMBL/GenBank/DDBJ databases">
        <authorList>
            <person name="Feng G."/>
            <person name="Li J."/>
            <person name="Zhu H."/>
        </authorList>
    </citation>
    <scope>NUCLEOTIDE SEQUENCE [LARGE SCALE GENOMIC DNA]</scope>
    <source>
        <strain evidence="6 7">RHCKG23</strain>
    </source>
</reference>
<dbReference type="NCBIfam" id="TIGR00205">
    <property type="entry name" value="fliE"/>
    <property type="match status" value="1"/>
</dbReference>
<dbReference type="Proteomes" id="UP001237823">
    <property type="component" value="Unassembled WGS sequence"/>
</dbReference>
<name>A0ABT7T7Z7_9MICO</name>
<dbReference type="HAMAP" id="MF_00724">
    <property type="entry name" value="FliE"/>
    <property type="match status" value="1"/>
</dbReference>
<dbReference type="EMBL" id="JAUCML010000006">
    <property type="protein sequence ID" value="MDM7885681.1"/>
    <property type="molecule type" value="Genomic_DNA"/>
</dbReference>
<dbReference type="RefSeq" id="WP_069710985.1">
    <property type="nucleotide sequence ID" value="NZ_JAUCML010000006.1"/>
</dbReference>
<dbReference type="Pfam" id="PF02049">
    <property type="entry name" value="FliE"/>
    <property type="match status" value="1"/>
</dbReference>
<keyword evidence="6" id="KW-0969">Cilium</keyword>
<comment type="caution">
    <text evidence="6">The sequence shown here is derived from an EMBL/GenBank/DDBJ whole genome shotgun (WGS) entry which is preliminary data.</text>
</comment>
<evidence type="ECO:0000313" key="6">
    <source>
        <dbReference type="EMBL" id="MDM7885681.1"/>
    </source>
</evidence>
<keyword evidence="7" id="KW-1185">Reference proteome</keyword>
<dbReference type="PRINTS" id="PR01006">
    <property type="entry name" value="FLGHOOKFLIE"/>
</dbReference>